<gene>
    <name evidence="1" type="ORF">E1809_23625</name>
</gene>
<dbReference type="Pfam" id="PF12900">
    <property type="entry name" value="Pyridox_ox_2"/>
    <property type="match status" value="1"/>
</dbReference>
<evidence type="ECO:0000313" key="2">
    <source>
        <dbReference type="Proteomes" id="UP000295511"/>
    </source>
</evidence>
<dbReference type="InterPro" id="IPR024747">
    <property type="entry name" value="Pyridox_Oxase-rel"/>
</dbReference>
<dbReference type="OrthoDB" id="7062584at2"/>
<dbReference type="Gene3D" id="2.30.110.10">
    <property type="entry name" value="Electron Transport, Fmn-binding Protein, Chain A"/>
    <property type="match status" value="1"/>
</dbReference>
<reference evidence="1 2" key="1">
    <citation type="submission" date="2019-03" db="EMBL/GenBank/DDBJ databases">
        <title>Whole genome sequence of Arthrobacter sp JH1-1.</title>
        <authorList>
            <person name="Trinh H.N."/>
        </authorList>
    </citation>
    <scope>NUCLEOTIDE SEQUENCE [LARGE SCALE GENOMIC DNA]</scope>
    <source>
        <strain evidence="1 2">JH1-1</strain>
    </source>
</reference>
<dbReference type="InterPro" id="IPR012349">
    <property type="entry name" value="Split_barrel_FMN-bd"/>
</dbReference>
<dbReference type="AlphaFoldDB" id="A0A4R5K7P5"/>
<keyword evidence="2" id="KW-1185">Reference proteome</keyword>
<sequence length="152" mass="16788">MGPRPSGQNGDVLGADQENPVVVLGAARSWDLLAGLEFGRLAVSVGDQPEIFPINFLAHDGVVLFRTAQLSKLVSLTINRYVALETDGFIADATWSVIMKRTAGSLQREIDIEALTRLPLRSWIPTIKYIFIEITPEQITGSRFARGPEPWR</sequence>
<dbReference type="EMBL" id="SMRU01000044">
    <property type="protein sequence ID" value="TDF88586.1"/>
    <property type="molecule type" value="Genomic_DNA"/>
</dbReference>
<evidence type="ECO:0000313" key="1">
    <source>
        <dbReference type="EMBL" id="TDF88586.1"/>
    </source>
</evidence>
<organism evidence="1 2">
    <name type="scientific">Arthrobacter terricola</name>
    <dbReference type="NCBI Taxonomy" id="2547396"/>
    <lineage>
        <taxon>Bacteria</taxon>
        <taxon>Bacillati</taxon>
        <taxon>Actinomycetota</taxon>
        <taxon>Actinomycetes</taxon>
        <taxon>Micrococcales</taxon>
        <taxon>Micrococcaceae</taxon>
        <taxon>Arthrobacter</taxon>
    </lineage>
</organism>
<dbReference type="Proteomes" id="UP000295511">
    <property type="component" value="Unassembled WGS sequence"/>
</dbReference>
<protein>
    <submittedName>
        <fullName evidence="1">Pyridoxamine 5'-phosphate oxidase family protein</fullName>
    </submittedName>
</protein>
<proteinExistence type="predicted"/>
<dbReference type="SUPFAM" id="SSF50475">
    <property type="entry name" value="FMN-binding split barrel"/>
    <property type="match status" value="1"/>
</dbReference>
<name>A0A4R5K7P5_9MICC</name>
<accession>A0A4R5K7P5</accession>
<comment type="caution">
    <text evidence="1">The sequence shown here is derived from an EMBL/GenBank/DDBJ whole genome shotgun (WGS) entry which is preliminary data.</text>
</comment>